<evidence type="ECO:0000313" key="2">
    <source>
        <dbReference type="EMBL" id="KAF4652768.1"/>
    </source>
</evidence>
<dbReference type="AlphaFoldDB" id="A0A7J6KZZ0"/>
<dbReference type="Pfam" id="PF17921">
    <property type="entry name" value="Integrase_H2C2"/>
    <property type="match status" value="1"/>
</dbReference>
<dbReference type="Pfam" id="PF05380">
    <property type="entry name" value="Peptidase_A17"/>
    <property type="match status" value="1"/>
</dbReference>
<dbReference type="EMBL" id="JABAHT010000687">
    <property type="protein sequence ID" value="KAF4652768.1"/>
    <property type="molecule type" value="Genomic_DNA"/>
</dbReference>
<dbReference type="PROSITE" id="PS50994">
    <property type="entry name" value="INTEGRASE"/>
    <property type="match status" value="1"/>
</dbReference>
<dbReference type="InterPro" id="IPR041588">
    <property type="entry name" value="Integrase_H2C2"/>
</dbReference>
<feature type="non-terminal residue" evidence="2">
    <location>
        <position position="1106"/>
    </location>
</feature>
<accession>A0A7J6KZZ0</accession>
<dbReference type="GO" id="GO:0003676">
    <property type="term" value="F:nucleic acid binding"/>
    <property type="evidence" value="ECO:0007669"/>
    <property type="project" value="InterPro"/>
</dbReference>
<feature type="domain" description="Integrase catalytic" evidence="1">
    <location>
        <begin position="715"/>
        <end position="898"/>
    </location>
</feature>
<dbReference type="InterPro" id="IPR012337">
    <property type="entry name" value="RNaseH-like_sf"/>
</dbReference>
<dbReference type="SUPFAM" id="SSF53098">
    <property type="entry name" value="Ribonuclease H-like"/>
    <property type="match status" value="1"/>
</dbReference>
<dbReference type="InterPro" id="IPR036397">
    <property type="entry name" value="RNaseH_sf"/>
</dbReference>
<dbReference type="InterPro" id="IPR001584">
    <property type="entry name" value="Integrase_cat-core"/>
</dbReference>
<dbReference type="OrthoDB" id="413122at2759"/>
<dbReference type="PANTHER" id="PTHR37984">
    <property type="entry name" value="PROTEIN CBG26694"/>
    <property type="match status" value="1"/>
</dbReference>
<dbReference type="Gene3D" id="1.10.340.70">
    <property type="match status" value="1"/>
</dbReference>
<protein>
    <recommendedName>
        <fullName evidence="1">Integrase catalytic domain-containing protein</fullName>
    </recommendedName>
</protein>
<organism evidence="2 3">
    <name type="scientific">Perkinsus olseni</name>
    <name type="common">Perkinsus atlanticus</name>
    <dbReference type="NCBI Taxonomy" id="32597"/>
    <lineage>
        <taxon>Eukaryota</taxon>
        <taxon>Sar</taxon>
        <taxon>Alveolata</taxon>
        <taxon>Perkinsozoa</taxon>
        <taxon>Perkinsea</taxon>
        <taxon>Perkinsida</taxon>
        <taxon>Perkinsidae</taxon>
        <taxon>Perkinsus</taxon>
    </lineage>
</organism>
<dbReference type="GO" id="GO:0015074">
    <property type="term" value="P:DNA integration"/>
    <property type="evidence" value="ECO:0007669"/>
    <property type="project" value="InterPro"/>
</dbReference>
<dbReference type="InterPro" id="IPR050951">
    <property type="entry name" value="Retrovirus_Pol_polyprotein"/>
</dbReference>
<dbReference type="PANTHER" id="PTHR37984:SF5">
    <property type="entry name" value="PROTEIN NYNRIN-LIKE"/>
    <property type="match status" value="1"/>
</dbReference>
<proteinExistence type="predicted"/>
<dbReference type="Proteomes" id="UP000570595">
    <property type="component" value="Unassembled WGS sequence"/>
</dbReference>
<sequence length="1106" mass="125252">PNISGSCVTLLAAQLRVLLDRPELEKIVGDAVRFETGRKPGANRGERDENLGQDAATDYYDTKATAALAPASYAINEDIDITDANKTFSGLLKEMWKVLYDEYSSSGDYFQVRRRLMVIRMASGDYREYAGTILHGKAYRFGRMPFGSVYSPYGLWLAIDRIIAYWETHPLYSDDGKLLPDLAHFVPTKGSEEGEWMPTGEKPNWNMSPEELLNLLAYYVDDWCIGGMFPLEVMRAAIYVIWRLGRHGSHINLRKVMSFLRGLDANEFRHLGYHVKNGMINSLYGAGRGAQREGNDLRFGHGSKGLCVSLLSREFDPLGLAIEHASQMRLLLRKVTMCTRSWEAVVPDALYNEVLEWVATVSDNHSTILWDRFCDPSTLFCFCDASEALWACDVRCEGPRSKSPHVRFVGSVGVHPLTSRSIPAKELDSLYRAVELIKKVMLDCPKVEKVTFFTDSEITIHRLRAWSSGKYQRLGLGTFEKNLLHKINGFLTRRRFTVEHIIGRANPADAATRPGKETLTSKEIDYGLKKSKRRGNLRYDPQAYKSVVNAFSVATERTRDGEDYELVLPGDSQLRSKLVQSQLRDQWIQGMKIKIKEGATLKSPQTRGLQVDEGTGLLGKRTLSWNAADGKRTVDLGGLRYIIPDADTLLQDETIARLHIHGGVPMNIRRLCSEFYFKHMKAKCKKYVNNCDVCEKLRADRSCRKATGALPSWQVGWLPWECISLDYVGPLCPGAELPVQKDEHPSGFRYYLSFVDVATKYMINVPVRDRSVSSLIATVKEVFLEREQVPKCLITDQEQSFLSKAFQSFLLSLPFTIHHVIGAPYQGPHAGHYERLHADITKFLQGALVAAELFRGYVPRKAMDNATVEETIEKLHMVPPPVSRAIRDVAEQLKETRDIKFREYRRLWELRRSEAFEKMAARPVEAEHVLGWSVEDHEATWEDKSYTIPGSDDNVDHWVECTRCGKWRLVTQEECERFKDEDDVTWYDDVEKTSTLVKESEALPTPIKQVKSSMNGFGSLVVFLLLGDDSTTTLTHSLGVIEEVDESNASFVLNTGEDLVPVSLGPNVICYVFQGIVKTTPQKFVQRPTALIRRTLRDVYGYSFGA</sequence>
<name>A0A7J6KZZ0_PEROL</name>
<evidence type="ECO:0000313" key="3">
    <source>
        <dbReference type="Proteomes" id="UP000570595"/>
    </source>
</evidence>
<reference evidence="2 3" key="1">
    <citation type="submission" date="2020-04" db="EMBL/GenBank/DDBJ databases">
        <title>Perkinsus olseni comparative genomics.</title>
        <authorList>
            <person name="Bogema D.R."/>
        </authorList>
    </citation>
    <scope>NUCLEOTIDE SEQUENCE [LARGE SCALE GENOMIC DNA]</scope>
    <source>
        <strain evidence="2">ATCC PRA-179</strain>
    </source>
</reference>
<dbReference type="InterPro" id="IPR008042">
    <property type="entry name" value="Retrotrans_Pao"/>
</dbReference>
<gene>
    <name evidence="2" type="ORF">FOZ61_009424</name>
</gene>
<evidence type="ECO:0000259" key="1">
    <source>
        <dbReference type="PROSITE" id="PS50994"/>
    </source>
</evidence>
<dbReference type="Gene3D" id="3.30.420.10">
    <property type="entry name" value="Ribonuclease H-like superfamily/Ribonuclease H"/>
    <property type="match status" value="1"/>
</dbReference>
<comment type="caution">
    <text evidence="2">The sequence shown here is derived from an EMBL/GenBank/DDBJ whole genome shotgun (WGS) entry which is preliminary data.</text>
</comment>